<dbReference type="Pfam" id="PF08005">
    <property type="entry name" value="PHR"/>
    <property type="match status" value="1"/>
</dbReference>
<evidence type="ECO:0000313" key="5">
    <source>
        <dbReference type="Proteomes" id="UP000005408"/>
    </source>
</evidence>
<dbReference type="PANTHER" id="PTHR45774:SF4">
    <property type="entry name" value="AXUNDEAD, ISOFORM F"/>
    <property type="match status" value="1"/>
</dbReference>
<sequence>MFPSFFTKLRVQAQYPQFLKRELGVKNFVVNFSSHKWLYLTYVRCKHDIKISPYEGMDREWQLGKTLAECNRYMLDNQIDCDVTFRVGETGEVVMAHKYVLGSRSSVFYAMLYGPLAEKGDILITDMEPHTFQCLLRYIYTEDVTLSGDDVLAVMHAANKYAMVGLEDRCVNFLMQNLTAENICSVLESAHCFSKESVRSHCVEFIKDCPGAFESENFLSLCAECLRKVLLLDDLVMDEEEIFHRVMHWASVQCQNSNLEDNGPNRRSVLDNCLYCIRFPIMSMHFFNETVCKANVLSEKETEDVTRQMAELKICQTKFCVRKRRGTDQYSCKRFSYDRIDVKWGRKTGRIDFYVDIQILLTGLLLYGGHHTNTQSLSVYAALEDSDNDIVLTDVTKQVHVEPEKTIFNLKFPKSIRLEPDVRYSVFVQKDGWESHWGDAGMASVVTQDVNFYFLTTYKSEQTNRARGLIPGLLFTKGYRTDVDQESLGVKRKLEDVVQFSTC</sequence>
<dbReference type="Gene3D" id="2.60.120.820">
    <property type="entry name" value="PHR domain"/>
    <property type="match status" value="1"/>
</dbReference>
<organism evidence="4 5">
    <name type="scientific">Magallana gigas</name>
    <name type="common">Pacific oyster</name>
    <name type="synonym">Crassostrea gigas</name>
    <dbReference type="NCBI Taxonomy" id="29159"/>
    <lineage>
        <taxon>Eukaryota</taxon>
        <taxon>Metazoa</taxon>
        <taxon>Spiralia</taxon>
        <taxon>Lophotrochozoa</taxon>
        <taxon>Mollusca</taxon>
        <taxon>Bivalvia</taxon>
        <taxon>Autobranchia</taxon>
        <taxon>Pteriomorphia</taxon>
        <taxon>Ostreida</taxon>
        <taxon>Ostreoidea</taxon>
        <taxon>Ostreidae</taxon>
        <taxon>Magallana</taxon>
    </lineage>
</organism>
<dbReference type="GO" id="GO:0022008">
    <property type="term" value="P:neurogenesis"/>
    <property type="evidence" value="ECO:0007669"/>
    <property type="project" value="TreeGrafter"/>
</dbReference>
<dbReference type="AlphaFoldDB" id="A0A8W8NL54"/>
<comment type="subcellular location">
    <subcellularLocation>
        <location evidence="1">Cytoplasm</location>
    </subcellularLocation>
</comment>
<evidence type="ECO:0000256" key="1">
    <source>
        <dbReference type="ARBA" id="ARBA00004496"/>
    </source>
</evidence>
<dbReference type="SMART" id="SM00225">
    <property type="entry name" value="BTB"/>
    <property type="match status" value="1"/>
</dbReference>
<dbReference type="InterPro" id="IPR011705">
    <property type="entry name" value="BACK"/>
</dbReference>
<protein>
    <recommendedName>
        <fullName evidence="3">BTB domain-containing protein</fullName>
    </recommendedName>
</protein>
<dbReference type="InterPro" id="IPR038648">
    <property type="entry name" value="PHR_sf"/>
</dbReference>
<dbReference type="Proteomes" id="UP000005408">
    <property type="component" value="Unassembled WGS sequence"/>
</dbReference>
<proteinExistence type="predicted"/>
<dbReference type="PANTHER" id="PTHR45774">
    <property type="entry name" value="BTB/POZ DOMAIN-CONTAINING"/>
    <property type="match status" value="1"/>
</dbReference>
<keyword evidence="2" id="KW-0963">Cytoplasm</keyword>
<dbReference type="SMART" id="SM00875">
    <property type="entry name" value="BACK"/>
    <property type="match status" value="1"/>
</dbReference>
<reference evidence="4" key="1">
    <citation type="submission" date="2022-08" db="UniProtKB">
        <authorList>
            <consortium name="EnsemblMetazoa"/>
        </authorList>
    </citation>
    <scope>IDENTIFICATION</scope>
    <source>
        <strain evidence="4">05x7-T-G4-1.051#20</strain>
    </source>
</reference>
<dbReference type="Gene3D" id="3.30.710.10">
    <property type="entry name" value="Potassium Channel Kv1.1, Chain A"/>
    <property type="match status" value="1"/>
</dbReference>
<dbReference type="InterPro" id="IPR011333">
    <property type="entry name" value="SKP1/BTB/POZ_sf"/>
</dbReference>
<dbReference type="InterPro" id="IPR000210">
    <property type="entry name" value="BTB/POZ_dom"/>
</dbReference>
<dbReference type="GO" id="GO:0005829">
    <property type="term" value="C:cytosol"/>
    <property type="evidence" value="ECO:0007669"/>
    <property type="project" value="TreeGrafter"/>
</dbReference>
<dbReference type="EnsemblMetazoa" id="G6716.2">
    <property type="protein sequence ID" value="G6716.2:cds"/>
    <property type="gene ID" value="G6716"/>
</dbReference>
<accession>A0A8W8NL54</accession>
<evidence type="ECO:0000256" key="2">
    <source>
        <dbReference type="ARBA" id="ARBA00022490"/>
    </source>
</evidence>
<dbReference type="Gene3D" id="1.25.40.420">
    <property type="match status" value="1"/>
</dbReference>
<dbReference type="PROSITE" id="PS50097">
    <property type="entry name" value="BTB"/>
    <property type="match status" value="1"/>
</dbReference>
<dbReference type="InterPro" id="IPR012983">
    <property type="entry name" value="PHR"/>
</dbReference>
<evidence type="ECO:0000259" key="3">
    <source>
        <dbReference type="PROSITE" id="PS50097"/>
    </source>
</evidence>
<dbReference type="SUPFAM" id="SSF54695">
    <property type="entry name" value="POZ domain"/>
    <property type="match status" value="1"/>
</dbReference>
<dbReference type="Pfam" id="PF00651">
    <property type="entry name" value="BTB"/>
    <property type="match status" value="1"/>
</dbReference>
<name>A0A8W8NL54_MAGGI</name>
<dbReference type="Pfam" id="PF07707">
    <property type="entry name" value="BACK"/>
    <property type="match status" value="1"/>
</dbReference>
<keyword evidence="5" id="KW-1185">Reference proteome</keyword>
<evidence type="ECO:0000313" key="4">
    <source>
        <dbReference type="EnsemblMetazoa" id="G6716.2:cds"/>
    </source>
</evidence>
<feature type="domain" description="BTB" evidence="3">
    <location>
        <begin position="81"/>
        <end position="148"/>
    </location>
</feature>